<dbReference type="AlphaFoldDB" id="A0A3E2H325"/>
<dbReference type="Pfam" id="PF00106">
    <property type="entry name" value="adh_short"/>
    <property type="match status" value="1"/>
</dbReference>
<dbReference type="Gene3D" id="3.40.50.720">
    <property type="entry name" value="NAD(P)-binding Rossmann-like Domain"/>
    <property type="match status" value="1"/>
</dbReference>
<name>A0A3E2H325_SCYLI</name>
<proteinExistence type="predicted"/>
<dbReference type="InterPro" id="IPR002347">
    <property type="entry name" value="SDR_fam"/>
</dbReference>
<dbReference type="GO" id="GO:0016616">
    <property type="term" value="F:oxidoreductase activity, acting on the CH-OH group of donors, NAD or NADP as acceptor"/>
    <property type="evidence" value="ECO:0007669"/>
    <property type="project" value="TreeGrafter"/>
</dbReference>
<dbReference type="PANTHER" id="PTHR45458">
    <property type="entry name" value="SHORT-CHAIN DEHYDROGENASE/REDUCTASE SDR"/>
    <property type="match status" value="1"/>
</dbReference>
<gene>
    <name evidence="1" type="ORF">B7463_g8583</name>
</gene>
<accession>A0A3E2H325</accession>
<dbReference type="OrthoDB" id="5296at2759"/>
<dbReference type="InterPro" id="IPR036291">
    <property type="entry name" value="NAD(P)-bd_dom_sf"/>
</dbReference>
<evidence type="ECO:0000313" key="2">
    <source>
        <dbReference type="Proteomes" id="UP000258309"/>
    </source>
</evidence>
<comment type="caution">
    <text evidence="1">The sequence shown here is derived from an EMBL/GenBank/DDBJ whole genome shotgun (WGS) entry which is preliminary data.</text>
</comment>
<organism evidence="1 2">
    <name type="scientific">Scytalidium lignicola</name>
    <name type="common">Hyphomycete</name>
    <dbReference type="NCBI Taxonomy" id="5539"/>
    <lineage>
        <taxon>Eukaryota</taxon>
        <taxon>Fungi</taxon>
        <taxon>Dikarya</taxon>
        <taxon>Ascomycota</taxon>
        <taxon>Pezizomycotina</taxon>
        <taxon>Leotiomycetes</taxon>
        <taxon>Leotiomycetes incertae sedis</taxon>
        <taxon>Scytalidium</taxon>
    </lineage>
</organism>
<dbReference type="Proteomes" id="UP000258309">
    <property type="component" value="Unassembled WGS sequence"/>
</dbReference>
<evidence type="ECO:0000313" key="1">
    <source>
        <dbReference type="EMBL" id="RFU27769.1"/>
    </source>
</evidence>
<dbReference type="InterPro" id="IPR052184">
    <property type="entry name" value="SDR_enzymes"/>
</dbReference>
<keyword evidence="2" id="KW-1185">Reference proteome</keyword>
<reference evidence="1 2" key="1">
    <citation type="submission" date="2018-05" db="EMBL/GenBank/DDBJ databases">
        <title>Draft genome sequence of Scytalidium lignicola DSM 105466, a ubiquitous saprotrophic fungus.</title>
        <authorList>
            <person name="Buettner E."/>
            <person name="Gebauer A.M."/>
            <person name="Hofrichter M."/>
            <person name="Liers C."/>
            <person name="Kellner H."/>
        </authorList>
    </citation>
    <scope>NUCLEOTIDE SEQUENCE [LARGE SCALE GENOMIC DNA]</scope>
    <source>
        <strain evidence="1 2">DSM 105466</strain>
    </source>
</reference>
<dbReference type="SUPFAM" id="SSF51735">
    <property type="entry name" value="NAD(P)-binding Rossmann-fold domains"/>
    <property type="match status" value="1"/>
</dbReference>
<feature type="non-terminal residue" evidence="1">
    <location>
        <position position="1"/>
    </location>
</feature>
<feature type="non-terminal residue" evidence="1">
    <location>
        <position position="93"/>
    </location>
</feature>
<dbReference type="PRINTS" id="PR00081">
    <property type="entry name" value="GDHRDH"/>
</dbReference>
<sequence length="93" mass="9772">MASYFITGASRGFGLALARELAFLPAADVSKIYATARGDAFNLEELAKQSSRRVIVVKLDVTNQASISQAAADVKANLEGKGLDILINNAGIC</sequence>
<dbReference type="EMBL" id="NCSJ02000191">
    <property type="protein sequence ID" value="RFU27769.1"/>
    <property type="molecule type" value="Genomic_DNA"/>
</dbReference>
<protein>
    <submittedName>
        <fullName evidence="1">Uncharacterized protein</fullName>
    </submittedName>
</protein>
<dbReference type="OMA" id="EMLELMF"/>
<dbReference type="PANTHER" id="PTHR45458:SF1">
    <property type="entry name" value="SHORT CHAIN DEHYDROGENASE"/>
    <property type="match status" value="1"/>
</dbReference>